<dbReference type="RefSeq" id="WP_263712379.1">
    <property type="nucleotide sequence ID" value="NZ_JAOWKX010000005.1"/>
</dbReference>
<dbReference type="Gene3D" id="1.10.10.10">
    <property type="entry name" value="Winged helix-like DNA-binding domain superfamily/Winged helix DNA-binding domain"/>
    <property type="match status" value="1"/>
</dbReference>
<dbReference type="PROSITE" id="PS50931">
    <property type="entry name" value="HTH_LYSR"/>
    <property type="match status" value="1"/>
</dbReference>
<dbReference type="PRINTS" id="PR00039">
    <property type="entry name" value="HTHLYSR"/>
</dbReference>
<protein>
    <submittedName>
        <fullName evidence="6">LysR substrate-binding domain-containing protein</fullName>
    </submittedName>
</protein>
<dbReference type="SUPFAM" id="SSF46785">
    <property type="entry name" value="Winged helix' DNA-binding domain"/>
    <property type="match status" value="1"/>
</dbReference>
<dbReference type="EMBL" id="JAOWKX010000005">
    <property type="protein sequence ID" value="MCV2885087.1"/>
    <property type="molecule type" value="Genomic_DNA"/>
</dbReference>
<evidence type="ECO:0000256" key="1">
    <source>
        <dbReference type="ARBA" id="ARBA00009437"/>
    </source>
</evidence>
<keyword evidence="2" id="KW-0805">Transcription regulation</keyword>
<dbReference type="InterPro" id="IPR005119">
    <property type="entry name" value="LysR_subst-bd"/>
</dbReference>
<dbReference type="PANTHER" id="PTHR30537">
    <property type="entry name" value="HTH-TYPE TRANSCRIPTIONAL REGULATOR"/>
    <property type="match status" value="1"/>
</dbReference>
<accession>A0ABT3A8T2</accession>
<dbReference type="Pfam" id="PF00126">
    <property type="entry name" value="HTH_1"/>
    <property type="match status" value="1"/>
</dbReference>
<name>A0ABT3A8T2_9ALTE</name>
<keyword evidence="7" id="KW-1185">Reference proteome</keyword>
<evidence type="ECO:0000256" key="2">
    <source>
        <dbReference type="ARBA" id="ARBA00023015"/>
    </source>
</evidence>
<keyword evidence="3" id="KW-0238">DNA-binding</keyword>
<evidence type="ECO:0000259" key="5">
    <source>
        <dbReference type="PROSITE" id="PS50931"/>
    </source>
</evidence>
<dbReference type="SUPFAM" id="SSF53850">
    <property type="entry name" value="Periplasmic binding protein-like II"/>
    <property type="match status" value="1"/>
</dbReference>
<proteinExistence type="inferred from homology"/>
<dbReference type="PANTHER" id="PTHR30537:SF26">
    <property type="entry name" value="GLYCINE CLEAVAGE SYSTEM TRANSCRIPTIONAL ACTIVATOR"/>
    <property type="match status" value="1"/>
</dbReference>
<dbReference type="InterPro" id="IPR058163">
    <property type="entry name" value="LysR-type_TF_proteobact-type"/>
</dbReference>
<dbReference type="InterPro" id="IPR000847">
    <property type="entry name" value="LysR_HTH_N"/>
</dbReference>
<dbReference type="Pfam" id="PF03466">
    <property type="entry name" value="LysR_substrate"/>
    <property type="match status" value="1"/>
</dbReference>
<dbReference type="Gene3D" id="3.40.190.290">
    <property type="match status" value="1"/>
</dbReference>
<sequence length="304" mass="33987">MISLPPLKALRVFWAVARYGSFKRASEQLFVTQAAVSQQIKSLETHFGCSLFTRSVTNTHLTEDGKRLLPYVEQAFASLEDGVLQLMGDPKPDILRISAVHSFTSSWLIHHLSSFQSLYPNLMVQLMPSNRLVDFKDAELDVAVRMGMGNYEGVISQKIMTDKLALVACPLALKGKHIDDPKEVFSLPVIFDTSPGFPEMLQSCVASFGLTFQQLRFPIQSDNAVPLIEHALAGKGVLLTNRILVERYIQAGTLVELLGYCAPSRYSLYLVAPERHFSYAKVQQFVNWFSNAVLDTVESRSQIN</sequence>
<dbReference type="InterPro" id="IPR036388">
    <property type="entry name" value="WH-like_DNA-bd_sf"/>
</dbReference>
<comment type="similarity">
    <text evidence="1">Belongs to the LysR transcriptional regulatory family.</text>
</comment>
<evidence type="ECO:0000313" key="7">
    <source>
        <dbReference type="Proteomes" id="UP001652504"/>
    </source>
</evidence>
<dbReference type="Proteomes" id="UP001652504">
    <property type="component" value="Unassembled WGS sequence"/>
</dbReference>
<dbReference type="InterPro" id="IPR036390">
    <property type="entry name" value="WH_DNA-bd_sf"/>
</dbReference>
<evidence type="ECO:0000256" key="3">
    <source>
        <dbReference type="ARBA" id="ARBA00023125"/>
    </source>
</evidence>
<evidence type="ECO:0000256" key="4">
    <source>
        <dbReference type="ARBA" id="ARBA00023163"/>
    </source>
</evidence>
<feature type="domain" description="HTH lysR-type" evidence="5">
    <location>
        <begin position="5"/>
        <end position="62"/>
    </location>
</feature>
<evidence type="ECO:0000313" key="6">
    <source>
        <dbReference type="EMBL" id="MCV2885087.1"/>
    </source>
</evidence>
<organism evidence="6 7">
    <name type="scientific">Fluctibacter corallii</name>
    <dbReference type="NCBI Taxonomy" id="2984329"/>
    <lineage>
        <taxon>Bacteria</taxon>
        <taxon>Pseudomonadati</taxon>
        <taxon>Pseudomonadota</taxon>
        <taxon>Gammaproteobacteria</taxon>
        <taxon>Alteromonadales</taxon>
        <taxon>Alteromonadaceae</taxon>
        <taxon>Fluctibacter</taxon>
    </lineage>
</organism>
<comment type="caution">
    <text evidence="6">The sequence shown here is derived from an EMBL/GenBank/DDBJ whole genome shotgun (WGS) entry which is preliminary data.</text>
</comment>
<gene>
    <name evidence="6" type="ORF">OE749_10330</name>
</gene>
<reference evidence="6 7" key="1">
    <citation type="submission" date="2022-10" db="EMBL/GenBank/DDBJ databases">
        <title>Aestuariibacter sp. AA17 isolated from Montipora capitata coral fragment.</title>
        <authorList>
            <person name="Emsley S.A."/>
            <person name="Pfannmuller K.M."/>
            <person name="Loughran R.M."/>
            <person name="Shlafstein M."/>
            <person name="Papke E."/>
            <person name="Saw J.H."/>
            <person name="Ushijima B."/>
            <person name="Videau P."/>
        </authorList>
    </citation>
    <scope>NUCLEOTIDE SEQUENCE [LARGE SCALE GENOMIC DNA]</scope>
    <source>
        <strain evidence="6 7">AA17</strain>
    </source>
</reference>
<keyword evidence="4" id="KW-0804">Transcription</keyword>